<evidence type="ECO:0000313" key="2">
    <source>
        <dbReference type="Proteomes" id="UP000805649"/>
    </source>
</evidence>
<reference evidence="1 2" key="1">
    <citation type="journal article" date="2020" name="Phytopathology">
        <title>Genome Sequence Resources of Colletotrichum truncatum, C. plurivorum, C. musicola, and C. sojae: Four Species Pathogenic to Soybean (Glycine max).</title>
        <authorList>
            <person name="Rogerio F."/>
            <person name="Boufleur T.R."/>
            <person name="Ciampi-Guillardi M."/>
            <person name="Sukno S.A."/>
            <person name="Thon M.R."/>
            <person name="Massola Junior N.S."/>
            <person name="Baroncelli R."/>
        </authorList>
    </citation>
    <scope>NUCLEOTIDE SEQUENCE [LARGE SCALE GENOMIC DNA]</scope>
    <source>
        <strain evidence="1 2">CMES1059</strain>
    </source>
</reference>
<evidence type="ECO:0000313" key="1">
    <source>
        <dbReference type="EMBL" id="KAL0944953.1"/>
    </source>
</evidence>
<dbReference type="Proteomes" id="UP000805649">
    <property type="component" value="Unassembled WGS sequence"/>
</dbReference>
<accession>A0ACC3ZLT6</accession>
<comment type="caution">
    <text evidence="1">The sequence shown here is derived from an EMBL/GenBank/DDBJ whole genome shotgun (WGS) entry which is preliminary data.</text>
</comment>
<gene>
    <name evidence="1" type="ORF">CTRU02_202840</name>
</gene>
<sequence>MLAEILQRPLCTKEFLVFEFNKLGINKGDTILLHASLSRVGWVNGGAETVISALLDVLGEDGTLVVPTHTGDNSDPAEWTSPYAPTTWWQTIRDTMPAYDPRISQTRGMGVIPEMLRTWPGVIRSEHPQTSFAAIGPKAEKITAGHALDCRLGEESPLARLEEVSARVLLLGTGYDTCTSFHLAEYRSSAKFESNSFAAMVEGSRRWVTVRDVVLSDDDFETIGSHFETCKVVTKGLVGSANCRLFSMPEAVAFATEWMQVHRGRKEECIYGK</sequence>
<dbReference type="EMBL" id="VUJX02000001">
    <property type="protein sequence ID" value="KAL0944953.1"/>
    <property type="molecule type" value="Genomic_DNA"/>
</dbReference>
<name>A0ACC3ZLT6_COLTU</name>
<proteinExistence type="predicted"/>
<protein>
    <submittedName>
        <fullName evidence="1">Uncharacterized protein</fullName>
    </submittedName>
</protein>
<keyword evidence="2" id="KW-1185">Reference proteome</keyword>
<organism evidence="1 2">
    <name type="scientific">Colletotrichum truncatum</name>
    <name type="common">Anthracnose fungus</name>
    <name type="synonym">Colletotrichum capsici</name>
    <dbReference type="NCBI Taxonomy" id="5467"/>
    <lineage>
        <taxon>Eukaryota</taxon>
        <taxon>Fungi</taxon>
        <taxon>Dikarya</taxon>
        <taxon>Ascomycota</taxon>
        <taxon>Pezizomycotina</taxon>
        <taxon>Sordariomycetes</taxon>
        <taxon>Hypocreomycetidae</taxon>
        <taxon>Glomerellales</taxon>
        <taxon>Glomerellaceae</taxon>
        <taxon>Colletotrichum</taxon>
        <taxon>Colletotrichum truncatum species complex</taxon>
    </lineage>
</organism>